<gene>
    <name evidence="1" type="ORF">HanXRQr2_Chr13g0592421</name>
</gene>
<protein>
    <submittedName>
        <fullName evidence="1">Uncharacterized protein</fullName>
    </submittedName>
</protein>
<comment type="caution">
    <text evidence="1">The sequence shown here is derived from an EMBL/GenBank/DDBJ whole genome shotgun (WGS) entry which is preliminary data.</text>
</comment>
<keyword evidence="2" id="KW-1185">Reference proteome</keyword>
<dbReference type="EMBL" id="MNCJ02000328">
    <property type="protein sequence ID" value="KAF5773771.1"/>
    <property type="molecule type" value="Genomic_DNA"/>
</dbReference>
<evidence type="ECO:0000313" key="2">
    <source>
        <dbReference type="Proteomes" id="UP000215914"/>
    </source>
</evidence>
<accession>A0A9K3HCA2</accession>
<dbReference type="AlphaFoldDB" id="A0A9K3HCA2"/>
<reference evidence="1" key="2">
    <citation type="submission" date="2020-06" db="EMBL/GenBank/DDBJ databases">
        <title>Helianthus annuus Genome sequencing and assembly Release 2.</title>
        <authorList>
            <person name="Gouzy J."/>
            <person name="Langlade N."/>
            <person name="Munos S."/>
        </authorList>
    </citation>
    <scope>NUCLEOTIDE SEQUENCE</scope>
    <source>
        <tissue evidence="1">Leaves</tissue>
    </source>
</reference>
<proteinExistence type="predicted"/>
<name>A0A9K3HCA2_HELAN</name>
<reference evidence="1" key="1">
    <citation type="journal article" date="2017" name="Nature">
        <title>The sunflower genome provides insights into oil metabolism, flowering and Asterid evolution.</title>
        <authorList>
            <person name="Badouin H."/>
            <person name="Gouzy J."/>
            <person name="Grassa C.J."/>
            <person name="Murat F."/>
            <person name="Staton S.E."/>
            <person name="Cottret L."/>
            <person name="Lelandais-Briere C."/>
            <person name="Owens G.L."/>
            <person name="Carrere S."/>
            <person name="Mayjonade B."/>
            <person name="Legrand L."/>
            <person name="Gill N."/>
            <person name="Kane N.C."/>
            <person name="Bowers J.E."/>
            <person name="Hubner S."/>
            <person name="Bellec A."/>
            <person name="Berard A."/>
            <person name="Berges H."/>
            <person name="Blanchet N."/>
            <person name="Boniface M.C."/>
            <person name="Brunel D."/>
            <person name="Catrice O."/>
            <person name="Chaidir N."/>
            <person name="Claudel C."/>
            <person name="Donnadieu C."/>
            <person name="Faraut T."/>
            <person name="Fievet G."/>
            <person name="Helmstetter N."/>
            <person name="King M."/>
            <person name="Knapp S.J."/>
            <person name="Lai Z."/>
            <person name="Le Paslier M.C."/>
            <person name="Lippi Y."/>
            <person name="Lorenzon L."/>
            <person name="Mandel J.R."/>
            <person name="Marage G."/>
            <person name="Marchand G."/>
            <person name="Marquand E."/>
            <person name="Bret-Mestries E."/>
            <person name="Morien E."/>
            <person name="Nambeesan S."/>
            <person name="Nguyen T."/>
            <person name="Pegot-Espagnet P."/>
            <person name="Pouilly N."/>
            <person name="Raftis F."/>
            <person name="Sallet E."/>
            <person name="Schiex T."/>
            <person name="Thomas J."/>
            <person name="Vandecasteele C."/>
            <person name="Vares D."/>
            <person name="Vear F."/>
            <person name="Vautrin S."/>
            <person name="Crespi M."/>
            <person name="Mangin B."/>
            <person name="Burke J.M."/>
            <person name="Salse J."/>
            <person name="Munos S."/>
            <person name="Vincourt P."/>
            <person name="Rieseberg L.H."/>
            <person name="Langlade N.B."/>
        </authorList>
    </citation>
    <scope>NUCLEOTIDE SEQUENCE</scope>
    <source>
        <tissue evidence="1">Leaves</tissue>
    </source>
</reference>
<organism evidence="1 2">
    <name type="scientific">Helianthus annuus</name>
    <name type="common">Common sunflower</name>
    <dbReference type="NCBI Taxonomy" id="4232"/>
    <lineage>
        <taxon>Eukaryota</taxon>
        <taxon>Viridiplantae</taxon>
        <taxon>Streptophyta</taxon>
        <taxon>Embryophyta</taxon>
        <taxon>Tracheophyta</taxon>
        <taxon>Spermatophyta</taxon>
        <taxon>Magnoliopsida</taxon>
        <taxon>eudicotyledons</taxon>
        <taxon>Gunneridae</taxon>
        <taxon>Pentapetalae</taxon>
        <taxon>asterids</taxon>
        <taxon>campanulids</taxon>
        <taxon>Asterales</taxon>
        <taxon>Asteraceae</taxon>
        <taxon>Asteroideae</taxon>
        <taxon>Heliantheae alliance</taxon>
        <taxon>Heliantheae</taxon>
        <taxon>Helianthus</taxon>
    </lineage>
</organism>
<evidence type="ECO:0000313" key="1">
    <source>
        <dbReference type="EMBL" id="KAF5773771.1"/>
    </source>
</evidence>
<sequence>MKRFSIIYILLKSKFSQVYLRFPIEELSVILMLFYKVPADRSDIIGSLFER</sequence>
<dbReference type="Proteomes" id="UP000215914">
    <property type="component" value="Unassembled WGS sequence"/>
</dbReference>
<dbReference type="Gramene" id="mRNA:HanXRQr2_Chr13g0592421">
    <property type="protein sequence ID" value="CDS:HanXRQr2_Chr13g0592421.1"/>
    <property type="gene ID" value="HanXRQr2_Chr13g0592421"/>
</dbReference>